<dbReference type="EMBL" id="BDEQ01000001">
    <property type="protein sequence ID" value="GAT91726.1"/>
    <property type="molecule type" value="Genomic_DNA"/>
</dbReference>
<dbReference type="Gene3D" id="1.10.472.80">
    <property type="entry name" value="Ypt/Rab-GAP domain of gyp1p, domain 3"/>
    <property type="match status" value="1"/>
</dbReference>
<accession>A0A5K1UX39</accession>
<dbReference type="GO" id="GO:0005096">
    <property type="term" value="F:GTPase activator activity"/>
    <property type="evidence" value="ECO:0007669"/>
    <property type="project" value="UniProtKB-KW"/>
</dbReference>
<evidence type="ECO:0000259" key="2">
    <source>
        <dbReference type="PROSITE" id="PS50086"/>
    </source>
</evidence>
<dbReference type="PROSITE" id="PS50086">
    <property type="entry name" value="TBC_RABGAP"/>
    <property type="match status" value="1"/>
</dbReference>
<evidence type="ECO:0000313" key="3">
    <source>
        <dbReference type="EMBL" id="GAT91726.1"/>
    </source>
</evidence>
<feature type="domain" description="Rab-GAP TBC" evidence="2">
    <location>
        <begin position="39"/>
        <end position="289"/>
    </location>
</feature>
<dbReference type="InterPro" id="IPR000195">
    <property type="entry name" value="Rab-GAP-TBC_dom"/>
</dbReference>
<dbReference type="PANTHER" id="PTHR22957:SF337">
    <property type="entry name" value="TBC1 DOMAIN FAMILY MEMBER 5"/>
    <property type="match status" value="1"/>
</dbReference>
<evidence type="ECO:0000256" key="1">
    <source>
        <dbReference type="ARBA" id="ARBA00022468"/>
    </source>
</evidence>
<comment type="caution">
    <text evidence="3">The sequence shown here is derived from an EMBL/GenBank/DDBJ whole genome shotgun (WGS) entry which is preliminary data.</text>
</comment>
<dbReference type="InterPro" id="IPR035969">
    <property type="entry name" value="Rab-GAP_TBC_sf"/>
</dbReference>
<name>A0A5K1UX39_ENTHI</name>
<dbReference type="VEuPathDB" id="AmoebaDB:EHI7A_086990"/>
<evidence type="ECO:0000313" key="4">
    <source>
        <dbReference type="Proteomes" id="UP000078387"/>
    </source>
</evidence>
<dbReference type="Proteomes" id="UP000078387">
    <property type="component" value="Unassembled WGS sequence"/>
</dbReference>
<dbReference type="AlphaFoldDB" id="A0A5K1UX39"/>
<reference evidence="3 4" key="1">
    <citation type="submission" date="2016-05" db="EMBL/GenBank/DDBJ databases">
        <title>First whole genome sequencing of Entamoeba histolytica HM1:IMSS-clone-6.</title>
        <authorList>
            <person name="Mukherjee Avik.K."/>
            <person name="Izumyama S."/>
            <person name="Nakada-Tsukui K."/>
            <person name="Nozaki T."/>
        </authorList>
    </citation>
    <scope>NUCLEOTIDE SEQUENCE [LARGE SCALE GENOMIC DNA]</scope>
    <source>
        <strain evidence="3 4">HM1:IMSS clone 6</strain>
    </source>
</reference>
<gene>
    <name evidence="3" type="ORF">CL6EHI_148860</name>
</gene>
<dbReference type="VEuPathDB" id="AmoebaDB:KM1_047410"/>
<dbReference type="OMA" id="LNQNWNI"/>
<dbReference type="Gene3D" id="1.10.8.270">
    <property type="entry name" value="putative rabgap domain of human tbc1 domain family member 14 like domains"/>
    <property type="match status" value="1"/>
</dbReference>
<dbReference type="FunFam" id="1.10.472.80:FF:000038">
    <property type="entry name" value="TBC1 domain family member 5"/>
    <property type="match status" value="1"/>
</dbReference>
<organism evidence="3 4">
    <name type="scientific">Entamoeba histolytica</name>
    <dbReference type="NCBI Taxonomy" id="5759"/>
    <lineage>
        <taxon>Eukaryota</taxon>
        <taxon>Amoebozoa</taxon>
        <taxon>Evosea</taxon>
        <taxon>Archamoebae</taxon>
        <taxon>Mastigamoebida</taxon>
        <taxon>Entamoebidae</taxon>
        <taxon>Entamoeba</taxon>
    </lineage>
</organism>
<dbReference type="Pfam" id="PF00566">
    <property type="entry name" value="RabGAP-TBC"/>
    <property type="match status" value="1"/>
</dbReference>
<dbReference type="PANTHER" id="PTHR22957">
    <property type="entry name" value="TBC1 DOMAIN FAMILY MEMBER GTPASE-ACTIVATING PROTEIN"/>
    <property type="match status" value="1"/>
</dbReference>
<dbReference type="VEuPathDB" id="AmoebaDB:EHI_148860"/>
<dbReference type="VEuPathDB" id="AmoebaDB:EHI5A_037700"/>
<dbReference type="VEuPathDB" id="AmoebaDB:EHI8A_089270"/>
<sequence>MEQLGNPIGLNISLSIFKDTYLCDKELNSLKKTAIFNGLSGLYLRTIAWRVWLGVLPTPISINWVEVIKQNREKYNLLIKKYFDGDKQRDNNTESDEDIKDLNCRINKDIDRLFNMYDYFMDENFRNKIRRMLYIYAREHENMNYQQGFHELIAILYHSIDFDLSEQVHIQWKNESSFPKEYIPVVQCLIDRYYIENDCYILFECLMKQLGFVYEIKREQDRNETSVIQQKSDELFERINNIDKIYYDVLISHDIIPSVFGIRWIKMLFAREFHIEDVVEIWDAIFAYGENLKLVDGVFISMMLYVRNDIVERDDPTYTLRRLMKFPPVFALRPLIDMAVSICDRTSKISSIQQQNLVNFNPVKAKREKRKAAKFSAEKQHLSISKKEDITPSNQQSSIPVVGHKKIDKGMSRNKQKLIEIYNNLIDLAGTTNNDHIRLKEIEKMVNDVMNDL</sequence>
<keyword evidence="1" id="KW-0343">GTPase activation</keyword>
<dbReference type="SUPFAM" id="SSF47923">
    <property type="entry name" value="Ypt/Rab-GAP domain of gyp1p"/>
    <property type="match status" value="2"/>
</dbReference>
<dbReference type="SMART" id="SM00164">
    <property type="entry name" value="TBC"/>
    <property type="match status" value="1"/>
</dbReference>
<proteinExistence type="predicted"/>
<protein>
    <submittedName>
        <fullName evidence="3">Rab GTPase activating protein putative</fullName>
    </submittedName>
</protein>